<keyword evidence="8 15" id="KW-0479">Metal-binding</keyword>
<feature type="disulfide bond" evidence="15">
    <location>
        <begin position="58"/>
        <end position="65"/>
    </location>
</feature>
<evidence type="ECO:0000256" key="11">
    <source>
        <dbReference type="ARBA" id="ARBA00023136"/>
    </source>
</evidence>
<reference evidence="18 19" key="1">
    <citation type="submission" date="2017-12" db="EMBL/GenBank/DDBJ databases">
        <title>Genome Sequence of a Multidrug-Resistant Candida haemulonii Isolate from a Patient with Chronic Leg Ulcers in Israel.</title>
        <authorList>
            <person name="Chow N.A."/>
            <person name="Gade L."/>
            <person name="Batra D."/>
            <person name="Rowe L.A."/>
            <person name="Ben-Ami R."/>
            <person name="Loparev V.N."/>
            <person name="Litvintseva A.P."/>
        </authorList>
    </citation>
    <scope>NUCLEOTIDE SEQUENCE [LARGE SCALE GENOMIC DNA]</scope>
    <source>
        <strain evidence="18 19">B11899</strain>
    </source>
</reference>
<dbReference type="AlphaFoldDB" id="A0A2V1ASB6"/>
<evidence type="ECO:0000256" key="14">
    <source>
        <dbReference type="ARBA" id="ARBA00023288"/>
    </source>
</evidence>
<feature type="disulfide bond" evidence="15">
    <location>
        <begin position="48"/>
        <end position="79"/>
    </location>
</feature>
<dbReference type="PROSITE" id="PS52012">
    <property type="entry name" value="CFEM"/>
    <property type="match status" value="1"/>
</dbReference>
<keyword evidence="9" id="KW-0732">Signal</keyword>
<dbReference type="GeneID" id="37009509"/>
<dbReference type="VEuPathDB" id="FungiDB:CXQ85_004179"/>
<protein>
    <recommendedName>
        <fullName evidence="17">CFEM domain-containing protein</fullName>
    </recommendedName>
</protein>
<feature type="binding site" description="axial binding residue" evidence="15">
    <location>
        <position position="62"/>
    </location>
    <ligand>
        <name>heme</name>
        <dbReference type="ChEBI" id="CHEBI:30413"/>
    </ligand>
    <ligandPart>
        <name>Fe</name>
        <dbReference type="ChEBI" id="CHEBI:18248"/>
    </ligandPart>
</feature>
<dbReference type="SMART" id="SM00747">
    <property type="entry name" value="CFEM"/>
    <property type="match status" value="1"/>
</dbReference>
<dbReference type="PANTHER" id="PTHR37928">
    <property type="entry name" value="CFEM DOMAIN PROTEIN (AFU_ORTHOLOGUE AFUA_6G14090)"/>
    <property type="match status" value="1"/>
</dbReference>
<evidence type="ECO:0000256" key="15">
    <source>
        <dbReference type="PROSITE-ProRule" id="PRU01356"/>
    </source>
</evidence>
<evidence type="ECO:0000259" key="17">
    <source>
        <dbReference type="PROSITE" id="PS52012"/>
    </source>
</evidence>
<dbReference type="GO" id="GO:0005886">
    <property type="term" value="C:plasma membrane"/>
    <property type="evidence" value="ECO:0007669"/>
    <property type="project" value="UniProtKB-SubCell"/>
</dbReference>
<name>A0A2V1ASB6_9ASCO</name>
<sequence>MNIIFLTLLTMVMAVDEWSTYPSVPHTASINGFADPIYEDLPECARQCVELSTKNTPCPYWDTGCFCVMPQWSGIVGSCIAESCRGDEVAKATSLAYSLCTKVGADVWNMPSSVSSLLSSAAGSAHEAPSTTKDATWGKTEVVSSVLATARTEDKTRSGGPTSTSSGNGAGSAVAGAAAFVVMVVGFFA</sequence>
<feature type="compositionally biased region" description="Low complexity" evidence="16">
    <location>
        <begin position="158"/>
        <end position="170"/>
    </location>
</feature>
<feature type="region of interest" description="Disordered" evidence="16">
    <location>
        <begin position="148"/>
        <end position="170"/>
    </location>
</feature>
<dbReference type="GO" id="GO:0098552">
    <property type="term" value="C:side of membrane"/>
    <property type="evidence" value="ECO:0007669"/>
    <property type="project" value="UniProtKB-KW"/>
</dbReference>
<dbReference type="STRING" id="45357.A0A2V1ASB6"/>
<comment type="subcellular location">
    <subcellularLocation>
        <location evidence="1">Cell membrane</location>
        <topology evidence="1">Lipid-anchor</topology>
        <topology evidence="1">GPI-anchor</topology>
    </subcellularLocation>
    <subcellularLocation>
        <location evidence="2">Secreted</location>
    </subcellularLocation>
</comment>
<keyword evidence="14" id="KW-0449">Lipoprotein</keyword>
<dbReference type="Proteomes" id="UP000244309">
    <property type="component" value="Unassembled WGS sequence"/>
</dbReference>
<evidence type="ECO:0000256" key="13">
    <source>
        <dbReference type="ARBA" id="ARBA00023180"/>
    </source>
</evidence>
<evidence type="ECO:0000256" key="1">
    <source>
        <dbReference type="ARBA" id="ARBA00004609"/>
    </source>
</evidence>
<dbReference type="RefSeq" id="XP_025341615.1">
    <property type="nucleotide sequence ID" value="XM_025487807.1"/>
</dbReference>
<feature type="domain" description="CFEM" evidence="17">
    <location>
        <begin position="16"/>
        <end position="125"/>
    </location>
</feature>
<evidence type="ECO:0000256" key="4">
    <source>
        <dbReference type="ARBA" id="ARBA00022475"/>
    </source>
</evidence>
<comment type="similarity">
    <text evidence="3">Belongs to the RBT5 family.</text>
</comment>
<evidence type="ECO:0000256" key="7">
    <source>
        <dbReference type="ARBA" id="ARBA00022622"/>
    </source>
</evidence>
<keyword evidence="11" id="KW-0472">Membrane</keyword>
<keyword evidence="10 15" id="KW-0408">Iron</keyword>
<evidence type="ECO:0000256" key="3">
    <source>
        <dbReference type="ARBA" id="ARBA00010031"/>
    </source>
</evidence>
<evidence type="ECO:0000256" key="8">
    <source>
        <dbReference type="ARBA" id="ARBA00022723"/>
    </source>
</evidence>
<feature type="disulfide bond" evidence="15">
    <location>
        <begin position="44"/>
        <end position="84"/>
    </location>
</feature>
<keyword evidence="6 15" id="KW-0349">Heme</keyword>
<dbReference type="GO" id="GO:0046872">
    <property type="term" value="F:metal ion binding"/>
    <property type="evidence" value="ECO:0007669"/>
    <property type="project" value="UniProtKB-UniRule"/>
</dbReference>
<evidence type="ECO:0000313" key="18">
    <source>
        <dbReference type="EMBL" id="PVH20675.1"/>
    </source>
</evidence>
<accession>A0A2V1ASB6</accession>
<dbReference type="PANTHER" id="PTHR37928:SF2">
    <property type="entry name" value="GPI ANCHORED CFEM DOMAIN PROTEIN (AFU_ORTHOLOGUE AFUA_6G10580)"/>
    <property type="match status" value="1"/>
</dbReference>
<evidence type="ECO:0000256" key="9">
    <source>
        <dbReference type="ARBA" id="ARBA00022729"/>
    </source>
</evidence>
<proteinExistence type="inferred from homology"/>
<keyword evidence="5" id="KW-0964">Secreted</keyword>
<organism evidence="18 19">
    <name type="scientific">Candidozyma haemuli</name>
    <dbReference type="NCBI Taxonomy" id="45357"/>
    <lineage>
        <taxon>Eukaryota</taxon>
        <taxon>Fungi</taxon>
        <taxon>Dikarya</taxon>
        <taxon>Ascomycota</taxon>
        <taxon>Saccharomycotina</taxon>
        <taxon>Pichiomycetes</taxon>
        <taxon>Metschnikowiaceae</taxon>
        <taxon>Candidozyma</taxon>
    </lineage>
</organism>
<gene>
    <name evidence="18" type="ORF">CXQ85_004179</name>
</gene>
<keyword evidence="4" id="KW-1003">Cell membrane</keyword>
<keyword evidence="12 15" id="KW-1015">Disulfide bond</keyword>
<dbReference type="GO" id="GO:0005576">
    <property type="term" value="C:extracellular region"/>
    <property type="evidence" value="ECO:0007669"/>
    <property type="project" value="UniProtKB-SubCell"/>
</dbReference>
<evidence type="ECO:0000256" key="10">
    <source>
        <dbReference type="ARBA" id="ARBA00023004"/>
    </source>
</evidence>
<keyword evidence="7" id="KW-0336">GPI-anchor</keyword>
<evidence type="ECO:0000256" key="12">
    <source>
        <dbReference type="ARBA" id="ARBA00023157"/>
    </source>
</evidence>
<evidence type="ECO:0000313" key="19">
    <source>
        <dbReference type="Proteomes" id="UP000244309"/>
    </source>
</evidence>
<evidence type="ECO:0000256" key="2">
    <source>
        <dbReference type="ARBA" id="ARBA00004613"/>
    </source>
</evidence>
<dbReference type="Pfam" id="PF05730">
    <property type="entry name" value="CFEM"/>
    <property type="match status" value="1"/>
</dbReference>
<evidence type="ECO:0000256" key="6">
    <source>
        <dbReference type="ARBA" id="ARBA00022617"/>
    </source>
</evidence>
<dbReference type="InterPro" id="IPR008427">
    <property type="entry name" value="Extracellular_membr_CFEM_dom"/>
</dbReference>
<dbReference type="OrthoDB" id="2496787at2759"/>
<keyword evidence="13" id="KW-0325">Glycoprotein</keyword>
<dbReference type="InterPro" id="IPR051735">
    <property type="entry name" value="CFEM_domain"/>
</dbReference>
<comment type="caution">
    <text evidence="18">The sequence shown here is derived from an EMBL/GenBank/DDBJ whole genome shotgun (WGS) entry which is preliminary data.</text>
</comment>
<evidence type="ECO:0000256" key="5">
    <source>
        <dbReference type="ARBA" id="ARBA00022525"/>
    </source>
</evidence>
<keyword evidence="19" id="KW-1185">Reference proteome</keyword>
<evidence type="ECO:0000256" key="16">
    <source>
        <dbReference type="SAM" id="MobiDB-lite"/>
    </source>
</evidence>
<dbReference type="EMBL" id="PKFO01000004">
    <property type="protein sequence ID" value="PVH20675.1"/>
    <property type="molecule type" value="Genomic_DNA"/>
</dbReference>
<feature type="disulfide bond" evidence="15">
    <location>
        <begin position="67"/>
        <end position="100"/>
    </location>
</feature>